<dbReference type="Proteomes" id="UP000307440">
    <property type="component" value="Unassembled WGS sequence"/>
</dbReference>
<name>A0A5C3L857_COPMA</name>
<sequence>MEKWIDLKVQKAWAEHQIGARRPRTKSRNPQSSGPKGSLLENSKPMGARTMGLKAGAPRVQAKAVSGKRSPPEILEVHHLRNMPRSQLQTCGIATRSI</sequence>
<protein>
    <submittedName>
        <fullName evidence="2">Uncharacterized protein</fullName>
    </submittedName>
</protein>
<organism evidence="2 3">
    <name type="scientific">Coprinopsis marcescibilis</name>
    <name type="common">Agaric fungus</name>
    <name type="synonym">Psathyrella marcescibilis</name>
    <dbReference type="NCBI Taxonomy" id="230819"/>
    <lineage>
        <taxon>Eukaryota</taxon>
        <taxon>Fungi</taxon>
        <taxon>Dikarya</taxon>
        <taxon>Basidiomycota</taxon>
        <taxon>Agaricomycotina</taxon>
        <taxon>Agaricomycetes</taxon>
        <taxon>Agaricomycetidae</taxon>
        <taxon>Agaricales</taxon>
        <taxon>Agaricineae</taxon>
        <taxon>Psathyrellaceae</taxon>
        <taxon>Coprinopsis</taxon>
    </lineage>
</organism>
<feature type="region of interest" description="Disordered" evidence="1">
    <location>
        <begin position="16"/>
        <end position="56"/>
    </location>
</feature>
<reference evidence="2 3" key="1">
    <citation type="journal article" date="2019" name="Nat. Ecol. Evol.">
        <title>Megaphylogeny resolves global patterns of mushroom evolution.</title>
        <authorList>
            <person name="Varga T."/>
            <person name="Krizsan K."/>
            <person name="Foldi C."/>
            <person name="Dima B."/>
            <person name="Sanchez-Garcia M."/>
            <person name="Sanchez-Ramirez S."/>
            <person name="Szollosi G.J."/>
            <person name="Szarkandi J.G."/>
            <person name="Papp V."/>
            <person name="Albert L."/>
            <person name="Andreopoulos W."/>
            <person name="Angelini C."/>
            <person name="Antonin V."/>
            <person name="Barry K.W."/>
            <person name="Bougher N.L."/>
            <person name="Buchanan P."/>
            <person name="Buyck B."/>
            <person name="Bense V."/>
            <person name="Catcheside P."/>
            <person name="Chovatia M."/>
            <person name="Cooper J."/>
            <person name="Damon W."/>
            <person name="Desjardin D."/>
            <person name="Finy P."/>
            <person name="Geml J."/>
            <person name="Haridas S."/>
            <person name="Hughes K."/>
            <person name="Justo A."/>
            <person name="Karasinski D."/>
            <person name="Kautmanova I."/>
            <person name="Kiss B."/>
            <person name="Kocsube S."/>
            <person name="Kotiranta H."/>
            <person name="LaButti K.M."/>
            <person name="Lechner B.E."/>
            <person name="Liimatainen K."/>
            <person name="Lipzen A."/>
            <person name="Lukacs Z."/>
            <person name="Mihaltcheva S."/>
            <person name="Morgado L.N."/>
            <person name="Niskanen T."/>
            <person name="Noordeloos M.E."/>
            <person name="Ohm R.A."/>
            <person name="Ortiz-Santana B."/>
            <person name="Ovrebo C."/>
            <person name="Racz N."/>
            <person name="Riley R."/>
            <person name="Savchenko A."/>
            <person name="Shiryaev A."/>
            <person name="Soop K."/>
            <person name="Spirin V."/>
            <person name="Szebenyi C."/>
            <person name="Tomsovsky M."/>
            <person name="Tulloss R.E."/>
            <person name="Uehling J."/>
            <person name="Grigoriev I.V."/>
            <person name="Vagvolgyi C."/>
            <person name="Papp T."/>
            <person name="Martin F.M."/>
            <person name="Miettinen O."/>
            <person name="Hibbett D.S."/>
            <person name="Nagy L.G."/>
        </authorList>
    </citation>
    <scope>NUCLEOTIDE SEQUENCE [LARGE SCALE GENOMIC DNA]</scope>
    <source>
        <strain evidence="2 3">CBS 121175</strain>
    </source>
</reference>
<evidence type="ECO:0000313" key="3">
    <source>
        <dbReference type="Proteomes" id="UP000307440"/>
    </source>
</evidence>
<accession>A0A5C3L857</accession>
<keyword evidence="3" id="KW-1185">Reference proteome</keyword>
<evidence type="ECO:0000313" key="2">
    <source>
        <dbReference type="EMBL" id="TFK24438.1"/>
    </source>
</evidence>
<dbReference type="AlphaFoldDB" id="A0A5C3L857"/>
<evidence type="ECO:0000256" key="1">
    <source>
        <dbReference type="SAM" id="MobiDB-lite"/>
    </source>
</evidence>
<proteinExistence type="predicted"/>
<gene>
    <name evidence="2" type="ORF">FA15DRAFT_414845</name>
</gene>
<dbReference type="EMBL" id="ML210200">
    <property type="protein sequence ID" value="TFK24438.1"/>
    <property type="molecule type" value="Genomic_DNA"/>
</dbReference>